<gene>
    <name evidence="1" type="ORF">BV25DRAFT_1832202</name>
</gene>
<reference evidence="1" key="2">
    <citation type="journal article" date="2022" name="New Phytol.">
        <title>Evolutionary transition to the ectomycorrhizal habit in the genomes of a hyperdiverse lineage of mushroom-forming fungi.</title>
        <authorList>
            <person name="Looney B."/>
            <person name="Miyauchi S."/>
            <person name="Morin E."/>
            <person name="Drula E."/>
            <person name="Courty P.E."/>
            <person name="Kohler A."/>
            <person name="Kuo A."/>
            <person name="LaButti K."/>
            <person name="Pangilinan J."/>
            <person name="Lipzen A."/>
            <person name="Riley R."/>
            <person name="Andreopoulos W."/>
            <person name="He G."/>
            <person name="Johnson J."/>
            <person name="Nolan M."/>
            <person name="Tritt A."/>
            <person name="Barry K.W."/>
            <person name="Grigoriev I.V."/>
            <person name="Nagy L.G."/>
            <person name="Hibbett D."/>
            <person name="Henrissat B."/>
            <person name="Matheny P.B."/>
            <person name="Labbe J."/>
            <person name="Martin F.M."/>
        </authorList>
    </citation>
    <scope>NUCLEOTIDE SEQUENCE</scope>
    <source>
        <strain evidence="1">HHB10654</strain>
    </source>
</reference>
<dbReference type="Proteomes" id="UP000814140">
    <property type="component" value="Unassembled WGS sequence"/>
</dbReference>
<comment type="caution">
    <text evidence="1">The sequence shown here is derived from an EMBL/GenBank/DDBJ whole genome shotgun (WGS) entry which is preliminary data.</text>
</comment>
<organism evidence="1 2">
    <name type="scientific">Artomyces pyxidatus</name>
    <dbReference type="NCBI Taxonomy" id="48021"/>
    <lineage>
        <taxon>Eukaryota</taxon>
        <taxon>Fungi</taxon>
        <taxon>Dikarya</taxon>
        <taxon>Basidiomycota</taxon>
        <taxon>Agaricomycotina</taxon>
        <taxon>Agaricomycetes</taxon>
        <taxon>Russulales</taxon>
        <taxon>Auriscalpiaceae</taxon>
        <taxon>Artomyces</taxon>
    </lineage>
</organism>
<sequence length="190" mass="20836">MGMRSTGLATTSPCVEILRRLATEINASLDAKQDNRHAETDLTDDIDEIMGALRTTAFIESNSDDTPARNVIVAGLTALTWGSTNPLTEVNETFATLQRRRRVPPLVGGSQLAAAMSVAPTPVSSANDASAAGKYPWHVHHVKLLCIKPTIQPMTPENHPRARRVTNWMQTPTAMKGTLRESRTWTMMME</sequence>
<dbReference type="EMBL" id="MU277264">
    <property type="protein sequence ID" value="KAI0056436.1"/>
    <property type="molecule type" value="Genomic_DNA"/>
</dbReference>
<proteinExistence type="predicted"/>
<accession>A0ACB8SL56</accession>
<reference evidence="1" key="1">
    <citation type="submission" date="2021-03" db="EMBL/GenBank/DDBJ databases">
        <authorList>
            <consortium name="DOE Joint Genome Institute"/>
            <person name="Ahrendt S."/>
            <person name="Looney B.P."/>
            <person name="Miyauchi S."/>
            <person name="Morin E."/>
            <person name="Drula E."/>
            <person name="Courty P.E."/>
            <person name="Chicoki N."/>
            <person name="Fauchery L."/>
            <person name="Kohler A."/>
            <person name="Kuo A."/>
            <person name="Labutti K."/>
            <person name="Pangilinan J."/>
            <person name="Lipzen A."/>
            <person name="Riley R."/>
            <person name="Andreopoulos W."/>
            <person name="He G."/>
            <person name="Johnson J."/>
            <person name="Barry K.W."/>
            <person name="Grigoriev I.V."/>
            <person name="Nagy L."/>
            <person name="Hibbett D."/>
            <person name="Henrissat B."/>
            <person name="Matheny P.B."/>
            <person name="Labbe J."/>
            <person name="Martin F."/>
        </authorList>
    </citation>
    <scope>NUCLEOTIDE SEQUENCE</scope>
    <source>
        <strain evidence="1">HHB10654</strain>
    </source>
</reference>
<name>A0ACB8SL56_9AGAM</name>
<protein>
    <submittedName>
        <fullName evidence="1">Uncharacterized protein</fullName>
    </submittedName>
</protein>
<evidence type="ECO:0000313" key="2">
    <source>
        <dbReference type="Proteomes" id="UP000814140"/>
    </source>
</evidence>
<evidence type="ECO:0000313" key="1">
    <source>
        <dbReference type="EMBL" id="KAI0056436.1"/>
    </source>
</evidence>
<keyword evidence="2" id="KW-1185">Reference proteome</keyword>